<dbReference type="PANTHER" id="PTHR45588:SF1">
    <property type="entry name" value="WW DOMAIN-CONTAINING PROTEIN"/>
    <property type="match status" value="1"/>
</dbReference>
<feature type="signal peptide" evidence="1">
    <location>
        <begin position="1"/>
        <end position="22"/>
    </location>
</feature>
<accession>A0A841H1A6</accession>
<gene>
    <name evidence="2" type="ORF">HNQ61_003393</name>
</gene>
<feature type="chain" id="PRO_5032958766" evidence="1">
    <location>
        <begin position="23"/>
        <end position="540"/>
    </location>
</feature>
<proteinExistence type="predicted"/>
<evidence type="ECO:0000313" key="3">
    <source>
        <dbReference type="Proteomes" id="UP000582837"/>
    </source>
</evidence>
<dbReference type="PANTHER" id="PTHR45588">
    <property type="entry name" value="TPR DOMAIN-CONTAINING PROTEIN"/>
    <property type="match status" value="1"/>
</dbReference>
<organism evidence="2 3">
    <name type="scientific">Longimicrobium terrae</name>
    <dbReference type="NCBI Taxonomy" id="1639882"/>
    <lineage>
        <taxon>Bacteria</taxon>
        <taxon>Pseudomonadati</taxon>
        <taxon>Gemmatimonadota</taxon>
        <taxon>Longimicrobiia</taxon>
        <taxon>Longimicrobiales</taxon>
        <taxon>Longimicrobiaceae</taxon>
        <taxon>Longimicrobium</taxon>
    </lineage>
</organism>
<reference evidence="2 3" key="1">
    <citation type="submission" date="2020-08" db="EMBL/GenBank/DDBJ databases">
        <title>Genomic Encyclopedia of Type Strains, Phase IV (KMG-IV): sequencing the most valuable type-strain genomes for metagenomic binning, comparative biology and taxonomic classification.</title>
        <authorList>
            <person name="Goeker M."/>
        </authorList>
    </citation>
    <scope>NUCLEOTIDE SEQUENCE [LARGE SCALE GENOMIC DNA]</scope>
    <source>
        <strain evidence="2 3">DSM 29007</strain>
    </source>
</reference>
<dbReference type="EMBL" id="JACHIA010000010">
    <property type="protein sequence ID" value="MBB6071754.1"/>
    <property type="molecule type" value="Genomic_DNA"/>
</dbReference>
<evidence type="ECO:0000256" key="1">
    <source>
        <dbReference type="SAM" id="SignalP"/>
    </source>
</evidence>
<dbReference type="SUPFAM" id="SSF48452">
    <property type="entry name" value="TPR-like"/>
    <property type="match status" value="1"/>
</dbReference>
<evidence type="ECO:0000313" key="2">
    <source>
        <dbReference type="EMBL" id="MBB6071754.1"/>
    </source>
</evidence>
<name>A0A841H1A6_9BACT</name>
<dbReference type="InterPro" id="IPR011990">
    <property type="entry name" value="TPR-like_helical_dom_sf"/>
</dbReference>
<dbReference type="RefSeq" id="WP_170032498.1">
    <property type="nucleotide sequence ID" value="NZ_JABDTL010000001.1"/>
</dbReference>
<dbReference type="Gene3D" id="1.25.40.10">
    <property type="entry name" value="Tetratricopeptide repeat domain"/>
    <property type="match status" value="1"/>
</dbReference>
<protein>
    <submittedName>
        <fullName evidence="2">Tetratricopeptide (TPR) repeat protein</fullName>
    </submittedName>
</protein>
<comment type="caution">
    <text evidence="2">The sequence shown here is derived from an EMBL/GenBank/DDBJ whole genome shotgun (WGS) entry which is preliminary data.</text>
</comment>
<dbReference type="Proteomes" id="UP000582837">
    <property type="component" value="Unassembled WGS sequence"/>
</dbReference>
<sequence>MRRNALLLTALLAVPAALPAQHEGGHGAAPAAPPVADSTITLHREALGTFHWPVRTVSQEAQAYFDQGTRLMFAFAPDDAYRSFAQARRLDPACAMCWWGEAWSLAPYLNGPMDAEDAPAAFAAAARARALAAESGSPAERALTEAMAVRFAPEHPAGGRARLDSAYAKAMEDVHARFANDAQMATMYAEALMLLEPRRGIWSLEKPSVTRILDVLQGVLAADLGHPGACHLFIHATETTPRVGEAEACGELLSASMPRASHINHMPSHTFNRVGRWGDAVTVNQLAVRSDSAARTGDGISVYAAHNQMMLAYAAAVDGQSAVARLASNGFAELVPEGDGASLQALMAVRFGRWDDALALTAAPTHPVHRGLWAFGRGYAHLRGGRADSAALYLARVDSLATNTPQTMVVRQHTPARLLGVVSNILRGEMERSAGRADEAITAFRAAVALEDQLVYDEPEPLPFAARDWLGAALLDAGQADEAARVYTDAVADRPGNGWSLWGLERALRAAGRTEEADAARARFASVWTRADLQLSATRF</sequence>
<dbReference type="AlphaFoldDB" id="A0A841H1A6"/>
<keyword evidence="3" id="KW-1185">Reference proteome</keyword>
<keyword evidence="1" id="KW-0732">Signal</keyword>